<evidence type="ECO:0000313" key="1">
    <source>
        <dbReference type="EMBL" id="CEL25975.1"/>
    </source>
</evidence>
<dbReference type="EMBL" id="LN734822">
    <property type="protein sequence ID" value="CEL25975.1"/>
    <property type="molecule type" value="Genomic_DNA"/>
</dbReference>
<proteinExistence type="predicted"/>
<organism evidence="1 2">
    <name type="scientific">Methanobacterium formicicum</name>
    <dbReference type="NCBI Taxonomy" id="2162"/>
    <lineage>
        <taxon>Archaea</taxon>
        <taxon>Methanobacteriati</taxon>
        <taxon>Methanobacteriota</taxon>
        <taxon>Methanomada group</taxon>
        <taxon>Methanobacteria</taxon>
        <taxon>Methanobacteriales</taxon>
        <taxon>Methanobacteriaceae</taxon>
        <taxon>Methanobacterium</taxon>
    </lineage>
</organism>
<dbReference type="Proteomes" id="UP000062768">
    <property type="component" value="Chromosome I"/>
</dbReference>
<keyword evidence="2" id="KW-1185">Reference proteome</keyword>
<dbReference type="PATRIC" id="fig|2162.10.peg.2435"/>
<sequence length="41" mass="4958">MKTTLNHLYQLKNRLLNENYSRSIKIIIAIFSSKDEMLRFN</sequence>
<evidence type="ECO:0000313" key="2">
    <source>
        <dbReference type="Proteomes" id="UP000062768"/>
    </source>
</evidence>
<protein>
    <submittedName>
        <fullName evidence="1">Uncharacterized protein</fullName>
    </submittedName>
</protein>
<name>A0A0S4FSG5_METFO</name>
<dbReference type="AlphaFoldDB" id="A0A0S4FSG5"/>
<reference evidence="1" key="1">
    <citation type="submission" date="2014-09" db="EMBL/GenBank/DDBJ databases">
        <authorList>
            <person name="Wibberg D."/>
        </authorList>
    </citation>
    <scope>NUCLEOTIDE SEQUENCE [LARGE SCALE GENOMIC DNA]</scope>
    <source>
        <strain evidence="1">Mb9</strain>
    </source>
</reference>
<gene>
    <name evidence="1" type="ORF">MB9_2364</name>
</gene>
<accession>A0A0S4FSG5</accession>